<gene>
    <name evidence="1" type="ORF">HNR15_000760</name>
</gene>
<evidence type="ECO:0000313" key="2">
    <source>
        <dbReference type="Proteomes" id="UP000571817"/>
    </source>
</evidence>
<accession>A0A853DB17</accession>
<reference evidence="1 2" key="1">
    <citation type="submission" date="2020-07" db="EMBL/GenBank/DDBJ databases">
        <title>Sequencing the genomes of 1000 actinobacteria strains.</title>
        <authorList>
            <person name="Klenk H.-P."/>
        </authorList>
    </citation>
    <scope>NUCLEOTIDE SEQUENCE [LARGE SCALE GENOMIC DNA]</scope>
    <source>
        <strain evidence="1 2">DSM 29531</strain>
    </source>
</reference>
<evidence type="ECO:0000313" key="1">
    <source>
        <dbReference type="EMBL" id="NYJ73797.1"/>
    </source>
</evidence>
<sequence length="626" mass="63937">MPASGVAAVMVNVTAVGPARSGFLTTFTFGTSRPSTSTLNYVKGQTIANQAIVKPSSAGGLSLFTSASTHLLVDVTGYYPTGAAYNAVTPTRLLDTRSQGESGADSDATVSVAGHGGVPSSGVAEVVVNVTAVGPSRSGYVSAFSAGSLSTGTSILDYSAGQTVAGMAIVEVDSGAAYQLRVYSSASAYLLVDVLGWIPTTSDYAPLSPTRIVDTRSGLGAPRARVPAGKTVTLQVTGRGGVPVTGATAVEVTLAAVSPSARGYLSAYPAGSDVPSTSTVNYSAGGTMANSATLGLSSTGQLTVHSSASTDLLLDIVGYFSAPTDTPRAALTWSATATVDPLDPRMYNMRSVSCPTSTFCAAVDDDGNALTYDGTTWTAPTRVDPDGGLMSVSCPTPTFCAAVSFRGHAVTYNGSTWSAPATIDTDTNDNLESVSCPTTTFCIAVDQYDNTVTYNGTTWTAPKRTSSPEGAGLLSVSCPIRTFCVALDETDHVVAFNGSTWTARRLIDVNGGNLRSVSCPTTRFCAAVDFFGSVFTFDGTSWSAPTSIDPHPSNPSLEGMRSVSCPSSTFCAAVDSTGHVLTFDGTSWSAPTSIDPGGGDLWSVSCARAAFCAAVDSTGQVIFGRA</sequence>
<name>A0A853DB17_9MICO</name>
<protein>
    <submittedName>
        <fullName evidence="1">Uncharacterized protein</fullName>
    </submittedName>
</protein>
<dbReference type="EMBL" id="JACCFW010000001">
    <property type="protein sequence ID" value="NYJ73797.1"/>
    <property type="molecule type" value="Genomic_DNA"/>
</dbReference>
<dbReference type="SUPFAM" id="SSF50978">
    <property type="entry name" value="WD40 repeat-like"/>
    <property type="match status" value="1"/>
</dbReference>
<comment type="caution">
    <text evidence="1">The sequence shown here is derived from an EMBL/GenBank/DDBJ whole genome shotgun (WGS) entry which is preliminary data.</text>
</comment>
<proteinExistence type="predicted"/>
<organism evidence="1 2">
    <name type="scientific">Allobranchiibius huperziae</name>
    <dbReference type="NCBI Taxonomy" id="1874116"/>
    <lineage>
        <taxon>Bacteria</taxon>
        <taxon>Bacillati</taxon>
        <taxon>Actinomycetota</taxon>
        <taxon>Actinomycetes</taxon>
        <taxon>Micrococcales</taxon>
        <taxon>Dermacoccaceae</taxon>
        <taxon>Allobranchiibius</taxon>
    </lineage>
</organism>
<dbReference type="Proteomes" id="UP000571817">
    <property type="component" value="Unassembled WGS sequence"/>
</dbReference>
<keyword evidence="2" id="KW-1185">Reference proteome</keyword>
<dbReference type="AlphaFoldDB" id="A0A853DB17"/>
<dbReference type="InterPro" id="IPR036322">
    <property type="entry name" value="WD40_repeat_dom_sf"/>
</dbReference>
<dbReference type="RefSeq" id="WP_179479271.1">
    <property type="nucleotide sequence ID" value="NZ_JACCFW010000001.1"/>
</dbReference>